<reference evidence="2 3" key="1">
    <citation type="submission" date="2018-11" db="EMBL/GenBank/DDBJ databases">
        <authorList>
            <person name="Criscuolo A."/>
        </authorList>
    </citation>
    <scope>NUCLEOTIDE SEQUENCE [LARGE SCALE GENOMIC DNA]</scope>
    <source>
        <strain evidence="2">ACIP111625</strain>
    </source>
</reference>
<accession>A0A3P5WT41</accession>
<keyword evidence="3" id="KW-1185">Reference proteome</keyword>
<protein>
    <recommendedName>
        <fullName evidence="4">DUF4189 domain-containing protein</fullName>
    </recommendedName>
</protein>
<gene>
    <name evidence="2" type="ORF">XINFAN_00794</name>
</gene>
<dbReference type="OrthoDB" id="9993907at2"/>
<evidence type="ECO:0000256" key="1">
    <source>
        <dbReference type="SAM" id="SignalP"/>
    </source>
</evidence>
<evidence type="ECO:0008006" key="4">
    <source>
        <dbReference type="Google" id="ProtNLM"/>
    </source>
</evidence>
<evidence type="ECO:0000313" key="2">
    <source>
        <dbReference type="EMBL" id="VDC22471.1"/>
    </source>
</evidence>
<evidence type="ECO:0000313" key="3">
    <source>
        <dbReference type="Proteomes" id="UP000277498"/>
    </source>
</evidence>
<feature type="signal peptide" evidence="1">
    <location>
        <begin position="1"/>
        <end position="19"/>
    </location>
</feature>
<dbReference type="EMBL" id="UXAW01000043">
    <property type="protein sequence ID" value="VDC22471.1"/>
    <property type="molecule type" value="Genomic_DNA"/>
</dbReference>
<proteinExistence type="predicted"/>
<name>A0A3P5WT41_9RHOB</name>
<dbReference type="RefSeq" id="WP_124085221.1">
    <property type="nucleotide sequence ID" value="NZ_UXAW01000043.1"/>
</dbReference>
<feature type="chain" id="PRO_5018035101" description="DUF4189 domain-containing protein" evidence="1">
    <location>
        <begin position="20"/>
        <end position="87"/>
    </location>
</feature>
<dbReference type="AlphaFoldDB" id="A0A3P5WT41"/>
<keyword evidence="1" id="KW-0732">Signal</keyword>
<organism evidence="2 3">
    <name type="scientific">Pseudogemmobacter humi</name>
    <dbReference type="NCBI Taxonomy" id="2483812"/>
    <lineage>
        <taxon>Bacteria</taxon>
        <taxon>Pseudomonadati</taxon>
        <taxon>Pseudomonadota</taxon>
        <taxon>Alphaproteobacteria</taxon>
        <taxon>Rhodobacterales</taxon>
        <taxon>Paracoccaceae</taxon>
        <taxon>Pseudogemmobacter</taxon>
    </lineage>
</organism>
<sequence length="87" mass="9520">MKYAFVLAFMMVSAEMAYARPSDMGEDCNAAYDEYLEAPAPKAFAKAKNDACGYQYSSSLADAKKRAVAYCVAHGGQECRVVESKKK</sequence>
<dbReference type="Proteomes" id="UP000277498">
    <property type="component" value="Unassembled WGS sequence"/>
</dbReference>